<organism evidence="4 5">
    <name type="scientific">Protea cynaroides</name>
    <dbReference type="NCBI Taxonomy" id="273540"/>
    <lineage>
        <taxon>Eukaryota</taxon>
        <taxon>Viridiplantae</taxon>
        <taxon>Streptophyta</taxon>
        <taxon>Embryophyta</taxon>
        <taxon>Tracheophyta</taxon>
        <taxon>Spermatophyta</taxon>
        <taxon>Magnoliopsida</taxon>
        <taxon>Proteales</taxon>
        <taxon>Proteaceae</taxon>
        <taxon>Protea</taxon>
    </lineage>
</organism>
<dbReference type="InterPro" id="IPR002528">
    <property type="entry name" value="MATE_fam"/>
</dbReference>
<dbReference type="GO" id="GO:0042910">
    <property type="term" value="F:xenobiotic transmembrane transporter activity"/>
    <property type="evidence" value="ECO:0007669"/>
    <property type="project" value="InterPro"/>
</dbReference>
<keyword evidence="2" id="KW-0812">Transmembrane</keyword>
<feature type="region of interest" description="Disordered" evidence="3">
    <location>
        <begin position="1"/>
        <end position="37"/>
    </location>
</feature>
<comment type="caution">
    <text evidence="2">Lacks conserved residue(s) required for the propagation of feature annotation.</text>
</comment>
<dbReference type="Proteomes" id="UP001141806">
    <property type="component" value="Unassembled WGS sequence"/>
</dbReference>
<feature type="transmembrane region" description="Helical" evidence="2">
    <location>
        <begin position="611"/>
        <end position="629"/>
    </location>
</feature>
<dbReference type="OrthoDB" id="2126698at2759"/>
<feature type="transmembrane region" description="Helical" evidence="2">
    <location>
        <begin position="667"/>
        <end position="691"/>
    </location>
</feature>
<evidence type="ECO:0000256" key="3">
    <source>
        <dbReference type="SAM" id="MobiDB-lite"/>
    </source>
</evidence>
<evidence type="ECO:0000313" key="4">
    <source>
        <dbReference type="EMBL" id="KAJ4970597.1"/>
    </source>
</evidence>
<feature type="transmembrane region" description="Helical" evidence="2">
    <location>
        <begin position="737"/>
        <end position="758"/>
    </location>
</feature>
<sequence length="862" mass="96675">MDRVLRLQPLAAPSSPPTGFVTASQTPDSSSSPISTPLSVPITKPYEVINPPQHPISSFYSSPIIPLPHTPLIRVNLPQPSTSLQPRSGMSVISRSLSGFPPKKPPAQNASAVQPMDCVYSRGDCVDRFNNSLKETGRSTGYANAQRTELFVTTSVRLHGRPPPTLVPLLRELLVDRNKPLKPPNPNLISLISLKLSAISLLTIVTSLESCRGFLQCDNNAVDAVQFYKNVFETEELKLGSSIVLHRNRFGNRSSLQVTTSLSSPHPQSIDSQLALRSNIKINLQISNDLCLYREMLEFGVPHDSFTFPIINRAISSLGSSVGNGEMVQCLAIQMCFRSDLYFCNTWIVLNGKHKCNGSAHQVFDEMCLRDLGSWTSMIFGYDWSKNYDDAFRLFYDRPMNKFEPREAGRVKGMRDEATSNLETLTLVTSVIAKSGSLIQEEKKGVHGYVTKNLVYNLEEGIKAMEFSCSNTWIVPFNPETVSISNAMTSLLLQKAWNWLQGPRVYYLYRKLGIGREIGVFETSATSLDESVTMTSNDNEFDEFFEFTAEDYFRKIWEAQEASRRTRITKAMIRVRFPRNCTLDMRMGNAFDTFGVQSYGAKHRHMPDVHIQRAGLVILLVSISLAFIWTNTGRILQAGVYARFMIPSLFACGLLQCHARFLQTQNIVFPIMISSGITALLHIFVCGIFVFKSGLGYIRAALANSNFYWVNVISLAFYVLFSLACNTSFSKEALHGVLNFIKLAISSTVMVCLGMWSFDMIVLLSRFPSNPKLETSSVLSNGLDARSNTSYAFNKYYQTANQPKGACQSSMHMMPTISVLRQLYSRTLRTRFSYMGTAMLRSHLDRRIRTSLSCYNCMIVTE</sequence>
<reference evidence="4" key="1">
    <citation type="journal article" date="2023" name="Plant J.">
        <title>The genome of the king protea, Protea cynaroides.</title>
        <authorList>
            <person name="Chang J."/>
            <person name="Duong T.A."/>
            <person name="Schoeman C."/>
            <person name="Ma X."/>
            <person name="Roodt D."/>
            <person name="Barker N."/>
            <person name="Li Z."/>
            <person name="Van de Peer Y."/>
            <person name="Mizrachi E."/>
        </authorList>
    </citation>
    <scope>NUCLEOTIDE SEQUENCE</scope>
    <source>
        <tissue evidence="4">Young leaves</tissue>
    </source>
</reference>
<protein>
    <recommendedName>
        <fullName evidence="2">Protein DETOXIFICATION</fullName>
    </recommendedName>
    <alternativeName>
        <fullName evidence="2">Multidrug and toxic compound extrusion protein</fullName>
    </alternativeName>
</protein>
<keyword evidence="2" id="KW-0472">Membrane</keyword>
<dbReference type="EMBL" id="JAMYWD010000005">
    <property type="protein sequence ID" value="KAJ4970597.1"/>
    <property type="molecule type" value="Genomic_DNA"/>
</dbReference>
<dbReference type="Gene3D" id="1.25.40.10">
    <property type="entry name" value="Tetratricopeptide repeat domain"/>
    <property type="match status" value="1"/>
</dbReference>
<dbReference type="GO" id="GO:0016020">
    <property type="term" value="C:membrane"/>
    <property type="evidence" value="ECO:0007669"/>
    <property type="project" value="InterPro"/>
</dbReference>
<proteinExistence type="inferred from homology"/>
<feature type="compositionally biased region" description="Low complexity" evidence="3">
    <location>
        <begin position="22"/>
        <end position="37"/>
    </location>
</feature>
<dbReference type="AlphaFoldDB" id="A0A9Q0KHF7"/>
<dbReference type="PANTHER" id="PTHR11206">
    <property type="entry name" value="MULTIDRUG RESISTANCE PROTEIN"/>
    <property type="match status" value="1"/>
</dbReference>
<feature type="transmembrane region" description="Helical" evidence="2">
    <location>
        <begin position="706"/>
        <end position="725"/>
    </location>
</feature>
<comment type="similarity">
    <text evidence="1 2">Belongs to the multi antimicrobial extrusion (MATE) (TC 2.A.66.1) family.</text>
</comment>
<name>A0A9Q0KHF7_9MAGN</name>
<dbReference type="GO" id="GO:0015297">
    <property type="term" value="F:antiporter activity"/>
    <property type="evidence" value="ECO:0007669"/>
    <property type="project" value="InterPro"/>
</dbReference>
<dbReference type="Pfam" id="PF01554">
    <property type="entry name" value="MatE"/>
    <property type="match status" value="1"/>
</dbReference>
<accession>A0A9Q0KHF7</accession>
<dbReference type="InterPro" id="IPR011990">
    <property type="entry name" value="TPR-like_helical_dom_sf"/>
</dbReference>
<keyword evidence="2" id="KW-1133">Transmembrane helix</keyword>
<comment type="caution">
    <text evidence="4">The sequence shown here is derived from an EMBL/GenBank/DDBJ whole genome shotgun (WGS) entry which is preliminary data.</text>
</comment>
<gene>
    <name evidence="4" type="ORF">NE237_003696</name>
</gene>
<evidence type="ECO:0000256" key="1">
    <source>
        <dbReference type="ARBA" id="ARBA00010199"/>
    </source>
</evidence>
<keyword evidence="5" id="KW-1185">Reference proteome</keyword>
<evidence type="ECO:0000313" key="5">
    <source>
        <dbReference type="Proteomes" id="UP001141806"/>
    </source>
</evidence>
<evidence type="ECO:0000256" key="2">
    <source>
        <dbReference type="RuleBase" id="RU004914"/>
    </source>
</evidence>